<protein>
    <submittedName>
        <fullName evidence="1">Uncharacterized protein</fullName>
    </submittedName>
</protein>
<dbReference type="OrthoDB" id="72385at2"/>
<dbReference type="Proteomes" id="UP000007718">
    <property type="component" value="Chromosome"/>
</dbReference>
<evidence type="ECO:0000313" key="2">
    <source>
        <dbReference type="Proteomes" id="UP000007718"/>
    </source>
</evidence>
<name>F0RJY6_DEIPM</name>
<reference evidence="1 2" key="2">
    <citation type="journal article" date="2012" name="Stand. Genomic Sci.">
        <title>Complete genome sequence of the orange-red pigmented, radioresistant Deinococcus proteolyticus type strain (MRP(T)).</title>
        <authorList>
            <person name="Copeland A."/>
            <person name="Zeytun A."/>
            <person name="Yassawong M."/>
            <person name="Nolan M."/>
            <person name="Lucas S."/>
            <person name="Hammon N."/>
            <person name="Deshpande S."/>
            <person name="Cheng J.F."/>
            <person name="Han C."/>
            <person name="Tapia R."/>
            <person name="Goodwin L.A."/>
            <person name="Pitluck S."/>
            <person name="Mavromatis K."/>
            <person name="Liolios K."/>
            <person name="Pagani I."/>
            <person name="Ivanova N."/>
            <person name="Mikhailova N."/>
            <person name="Pati A."/>
            <person name="Chen A."/>
            <person name="Palaniappan K."/>
            <person name="Land M."/>
            <person name="Hauser L."/>
            <person name="Jeffries C.D."/>
            <person name="Brambilla E.M."/>
            <person name="Rohde M."/>
            <person name="Sikorski J."/>
            <person name="Pukall R."/>
            <person name="Goker M."/>
            <person name="Detter J.C."/>
            <person name="Woyke T."/>
            <person name="Bristow J."/>
            <person name="Eisen J.A."/>
            <person name="Markowitz V."/>
            <person name="Hugenholtz P."/>
            <person name="Kyrpides N.C."/>
            <person name="Klenk H.P."/>
            <person name="Lapidus A."/>
        </authorList>
    </citation>
    <scope>NUCLEOTIDE SEQUENCE [LARGE SCALE GENOMIC DNA]</scope>
    <source>
        <strain evidence="2">ATCC 35074 / DSM 20540 / JCM 6276 / NBRC 101906 / NCIMB 13154 / VKM Ac-1939 / CCM 2703 / MRP</strain>
    </source>
</reference>
<accession>F0RJY6</accession>
<proteinExistence type="predicted"/>
<evidence type="ECO:0000313" key="1">
    <source>
        <dbReference type="EMBL" id="ADY26632.1"/>
    </source>
</evidence>
<dbReference type="KEGG" id="dpt:Deipr_1493"/>
<reference evidence="2" key="1">
    <citation type="submission" date="2011-02" db="EMBL/GenBank/DDBJ databases">
        <title>The complete sequence of chromosome of Deinococcus proteolyticus DSM 20540.</title>
        <authorList>
            <consortium name="US DOE Joint Genome Institute (JGI-PGF)"/>
            <person name="Lucas S."/>
            <person name="Copeland A."/>
            <person name="Lapidus A."/>
            <person name="Bruce D."/>
            <person name="Goodwin L."/>
            <person name="Pitluck S."/>
            <person name="Kyrpides N."/>
            <person name="Mavromatis K."/>
            <person name="Pagani I."/>
            <person name="Ivanova N."/>
            <person name="Ovchinnikova G."/>
            <person name="Zeytun A."/>
            <person name="Detter J.C."/>
            <person name="Han C."/>
            <person name="Land M."/>
            <person name="Hauser L."/>
            <person name="Markowitz V."/>
            <person name="Cheng J.-F."/>
            <person name="Hugenholtz P."/>
            <person name="Woyke T."/>
            <person name="Wu D."/>
            <person name="Pukall R."/>
            <person name="Steenblock K."/>
            <person name="Brambilla E."/>
            <person name="Klenk H.-P."/>
            <person name="Eisen J.A."/>
        </authorList>
    </citation>
    <scope>NUCLEOTIDE SEQUENCE [LARGE SCALE GENOMIC DNA]</scope>
    <source>
        <strain evidence="2">ATCC 35074 / DSM 20540 / JCM 6276 / NBRC 101906 / NCIMB 13154 / VKM Ac-1939 / CCM 2703 / MRP</strain>
    </source>
</reference>
<organism evidence="1 2">
    <name type="scientific">Deinococcus proteolyticus (strain ATCC 35074 / DSM 20540 / JCM 6276 / NBRC 101906 / NCIMB 13154 / VKM Ac-1939 / CCM 2703 / MRP)</name>
    <dbReference type="NCBI Taxonomy" id="693977"/>
    <lineage>
        <taxon>Bacteria</taxon>
        <taxon>Thermotogati</taxon>
        <taxon>Deinococcota</taxon>
        <taxon>Deinococci</taxon>
        <taxon>Deinococcales</taxon>
        <taxon>Deinococcaceae</taxon>
        <taxon>Deinococcus</taxon>
    </lineage>
</organism>
<dbReference type="AlphaFoldDB" id="F0RJY6"/>
<keyword evidence="2" id="KW-1185">Reference proteome</keyword>
<gene>
    <name evidence="1" type="ordered locus">Deipr_1493</name>
</gene>
<dbReference type="EMBL" id="CP002536">
    <property type="protein sequence ID" value="ADY26632.1"/>
    <property type="molecule type" value="Genomic_DNA"/>
</dbReference>
<dbReference type="RefSeq" id="WP_013615240.1">
    <property type="nucleotide sequence ID" value="NC_015161.1"/>
</dbReference>
<dbReference type="HOGENOM" id="CLU_1493890_0_0_0"/>
<sequence length="194" mass="21946">MNRNKKQQGRGRQKNAQVHRSPLKPLSFMDGYLMALTVMGQGRAEVLEHWRATMGEHFGDLTEEYLALKPDIDEAVYFTEDFIRSAAEIESWMVGLALALLADDGFGQQVEALEGEVQFVALDLLIVLEASKYAGPLQLPPVSDPEFRAVWPRMQERWTKFQAEMRGLGMRKRIDYLGDLLGLIEGIVHGKLGR</sequence>
<dbReference type="STRING" id="693977.Deipr_1493"/>